<dbReference type="SUPFAM" id="SSF46894">
    <property type="entry name" value="C-terminal effector domain of the bipartite response regulators"/>
    <property type="match status" value="1"/>
</dbReference>
<evidence type="ECO:0000256" key="1">
    <source>
        <dbReference type="ARBA" id="ARBA00023015"/>
    </source>
</evidence>
<name>A0ABW6NGS5_9NOCA</name>
<keyword evidence="1" id="KW-0805">Transcription regulation</keyword>
<dbReference type="InterPro" id="IPR000792">
    <property type="entry name" value="Tscrpt_reg_LuxR_C"/>
</dbReference>
<dbReference type="SMART" id="SM00421">
    <property type="entry name" value="HTH_LUXR"/>
    <property type="match status" value="1"/>
</dbReference>
<dbReference type="InterPro" id="IPR016032">
    <property type="entry name" value="Sig_transdc_resp-reg_C-effctor"/>
</dbReference>
<dbReference type="CDD" id="cd06170">
    <property type="entry name" value="LuxR_C_like"/>
    <property type="match status" value="1"/>
</dbReference>
<keyword evidence="3" id="KW-0804">Transcription</keyword>
<dbReference type="PANTHER" id="PTHR44688">
    <property type="entry name" value="DNA-BINDING TRANSCRIPTIONAL ACTIVATOR DEVR_DOSR"/>
    <property type="match status" value="1"/>
</dbReference>
<evidence type="ECO:0000259" key="4">
    <source>
        <dbReference type="PROSITE" id="PS50043"/>
    </source>
</evidence>
<dbReference type="EMBL" id="JBIALX010000005">
    <property type="protein sequence ID" value="MFF0454359.1"/>
    <property type="molecule type" value="Genomic_DNA"/>
</dbReference>
<dbReference type="Gene3D" id="1.25.40.10">
    <property type="entry name" value="Tetratricopeptide repeat domain"/>
    <property type="match status" value="1"/>
</dbReference>
<evidence type="ECO:0000256" key="3">
    <source>
        <dbReference type="ARBA" id="ARBA00023163"/>
    </source>
</evidence>
<evidence type="ECO:0000313" key="6">
    <source>
        <dbReference type="Proteomes" id="UP001601521"/>
    </source>
</evidence>
<dbReference type="RefSeq" id="WP_387251232.1">
    <property type="nucleotide sequence ID" value="NZ_JBIALX010000005.1"/>
</dbReference>
<comment type="caution">
    <text evidence="5">The sequence shown here is derived from an EMBL/GenBank/DDBJ whole genome shotgun (WGS) entry which is preliminary data.</text>
</comment>
<dbReference type="PRINTS" id="PR00038">
    <property type="entry name" value="HTHLUXR"/>
</dbReference>
<dbReference type="PROSITE" id="PS00622">
    <property type="entry name" value="HTH_LUXR_1"/>
    <property type="match status" value="1"/>
</dbReference>
<proteinExistence type="predicted"/>
<dbReference type="InterPro" id="IPR011990">
    <property type="entry name" value="TPR-like_helical_dom_sf"/>
</dbReference>
<dbReference type="Proteomes" id="UP001601521">
    <property type="component" value="Unassembled WGS sequence"/>
</dbReference>
<dbReference type="Pfam" id="PF00196">
    <property type="entry name" value="GerE"/>
    <property type="match status" value="1"/>
</dbReference>
<dbReference type="InterPro" id="IPR036388">
    <property type="entry name" value="WH-like_DNA-bd_sf"/>
</dbReference>
<accession>A0ABW6NGS5</accession>
<evidence type="ECO:0000313" key="5">
    <source>
        <dbReference type="EMBL" id="MFF0454359.1"/>
    </source>
</evidence>
<sequence length="645" mass="71219">MTQAMAILGEHSCADTLAALLNLDRSLVTEIATRLSSETLCSGYRLRSTSAAQNIVRRMLPERRRWLHARAAQLLHERGAGPTAIARHLVHAGQLREPWTFATLRAAAEEALAVDQIDTAVRYLELAYRCGRSAAERAEISAQLMIIEWRYNPSTVSRNFTRLLAAARTGRLRPDLLPLMVRYLLWHGRVDDATALLDLDAQQRERESRKHCAEFAFLEAWIVYTYPELARRTNPAGQVARPAHPSPSLAADLLGELVATGNHESTVALARRILTRNRLGTANVEALTAAVDALVYADELEVAASWCDALLAESAARHAPTWQSIFAALRSEIFLRRGDLAAAADTAVSALNHVPAPNLGIGVGRPIATYVRTLTAAGRYDDAQAQLEREVPHSLSSSRFGLFVLHARGQLQLASGRYDRALADFEHCGAMMRDWNLDIPGLVPWRTYLGEIHLRLGDVPRARAYLRAHLEHLGPAHKHRSAATALRLMAATMPADERIPMLRRADGIARHCGDKLESARILADLGLSYRAVGNNERYRSAHRAALRVAEQCGAEPLRQRLTTEASLSGTDRAPDAMQPAALSIAEHRVAELAAQGIRNRDIAHRLGITTSTVEQHLTHAYRKLKIRRRAELRFVLKSGPQPSPA</sequence>
<protein>
    <submittedName>
        <fullName evidence="5">LuxR C-terminal-related transcriptional regulator</fullName>
    </submittedName>
</protein>
<feature type="domain" description="HTH luxR-type" evidence="4">
    <location>
        <begin position="575"/>
        <end position="639"/>
    </location>
</feature>
<evidence type="ECO:0000256" key="2">
    <source>
        <dbReference type="ARBA" id="ARBA00023125"/>
    </source>
</evidence>
<keyword evidence="2" id="KW-0238">DNA-binding</keyword>
<keyword evidence="6" id="KW-1185">Reference proteome</keyword>
<dbReference type="PANTHER" id="PTHR44688:SF16">
    <property type="entry name" value="DNA-BINDING TRANSCRIPTIONAL ACTIVATOR DEVR_DOSR"/>
    <property type="match status" value="1"/>
</dbReference>
<dbReference type="PROSITE" id="PS50043">
    <property type="entry name" value="HTH_LUXR_2"/>
    <property type="match status" value="1"/>
</dbReference>
<dbReference type="SUPFAM" id="SSF48452">
    <property type="entry name" value="TPR-like"/>
    <property type="match status" value="1"/>
</dbReference>
<reference evidence="5 6" key="1">
    <citation type="submission" date="2024-10" db="EMBL/GenBank/DDBJ databases">
        <title>The Natural Products Discovery Center: Release of the First 8490 Sequenced Strains for Exploring Actinobacteria Biosynthetic Diversity.</title>
        <authorList>
            <person name="Kalkreuter E."/>
            <person name="Kautsar S.A."/>
            <person name="Yang D."/>
            <person name="Bader C.D."/>
            <person name="Teijaro C.N."/>
            <person name="Fluegel L."/>
            <person name="Davis C.M."/>
            <person name="Simpson J.R."/>
            <person name="Lauterbach L."/>
            <person name="Steele A.D."/>
            <person name="Gui C."/>
            <person name="Meng S."/>
            <person name="Li G."/>
            <person name="Viehrig K."/>
            <person name="Ye F."/>
            <person name="Su P."/>
            <person name="Kiefer A.F."/>
            <person name="Nichols A."/>
            <person name="Cepeda A.J."/>
            <person name="Yan W."/>
            <person name="Fan B."/>
            <person name="Jiang Y."/>
            <person name="Adhikari A."/>
            <person name="Zheng C.-J."/>
            <person name="Schuster L."/>
            <person name="Cowan T.M."/>
            <person name="Smanski M.J."/>
            <person name="Chevrette M.G."/>
            <person name="De Carvalho L.P.S."/>
            <person name="Shen B."/>
        </authorList>
    </citation>
    <scope>NUCLEOTIDE SEQUENCE [LARGE SCALE GENOMIC DNA]</scope>
    <source>
        <strain evidence="5 6">NPDC004550</strain>
    </source>
</reference>
<dbReference type="Gene3D" id="1.10.10.10">
    <property type="entry name" value="Winged helix-like DNA-binding domain superfamily/Winged helix DNA-binding domain"/>
    <property type="match status" value="1"/>
</dbReference>
<gene>
    <name evidence="5" type="ORF">ACFYTH_13410</name>
</gene>
<organism evidence="5 6">
    <name type="scientific">Nocardia africana</name>
    <dbReference type="NCBI Taxonomy" id="134964"/>
    <lineage>
        <taxon>Bacteria</taxon>
        <taxon>Bacillati</taxon>
        <taxon>Actinomycetota</taxon>
        <taxon>Actinomycetes</taxon>
        <taxon>Mycobacteriales</taxon>
        <taxon>Nocardiaceae</taxon>
        <taxon>Nocardia</taxon>
    </lineage>
</organism>